<evidence type="ECO:0000313" key="6">
    <source>
        <dbReference type="EMBL" id="ORJ26326.1"/>
    </source>
</evidence>
<dbReference type="RefSeq" id="WP_017490090.1">
    <property type="nucleotide sequence ID" value="NZ_CP049603.1"/>
</dbReference>
<accession>A0A1X0WHQ6</accession>
<evidence type="ECO:0000256" key="2">
    <source>
        <dbReference type="ARBA" id="ARBA00023125"/>
    </source>
</evidence>
<dbReference type="Pfam" id="PF00440">
    <property type="entry name" value="TetR_N"/>
    <property type="match status" value="1"/>
</dbReference>
<keyword evidence="7" id="KW-1185">Reference proteome</keyword>
<feature type="DNA-binding region" description="H-T-H motif" evidence="4">
    <location>
        <begin position="29"/>
        <end position="48"/>
    </location>
</feature>
<protein>
    <submittedName>
        <fullName evidence="6">TetR family transcriptional regulator</fullName>
    </submittedName>
</protein>
<dbReference type="Gene3D" id="1.10.10.60">
    <property type="entry name" value="Homeodomain-like"/>
    <property type="match status" value="1"/>
</dbReference>
<dbReference type="SUPFAM" id="SSF46689">
    <property type="entry name" value="Homeodomain-like"/>
    <property type="match status" value="1"/>
</dbReference>
<dbReference type="AlphaFoldDB" id="A0A1X0WHQ6"/>
<dbReference type="GO" id="GO:0003700">
    <property type="term" value="F:DNA-binding transcription factor activity"/>
    <property type="evidence" value="ECO:0007669"/>
    <property type="project" value="TreeGrafter"/>
</dbReference>
<evidence type="ECO:0000256" key="3">
    <source>
        <dbReference type="ARBA" id="ARBA00023163"/>
    </source>
</evidence>
<dbReference type="PRINTS" id="PR00455">
    <property type="entry name" value="HTHTETR"/>
</dbReference>
<dbReference type="PROSITE" id="PS50977">
    <property type="entry name" value="HTH_TETR_2"/>
    <property type="match status" value="1"/>
</dbReference>
<dbReference type="Proteomes" id="UP000192536">
    <property type="component" value="Unassembled WGS sequence"/>
</dbReference>
<keyword evidence="1" id="KW-0805">Transcription regulation</keyword>
<reference evidence="6 7" key="1">
    <citation type="journal article" date="2017" name="Int. J. Syst. Evol. Microbiol.">
        <title>Rouxiella badensis sp. nov. and Rouxiella silvae sp. nov. isolated from peat bog soil in Germany and emendation of the genus description.</title>
        <authorList>
            <person name="Le Fleche-Mateos A."/>
            <person name="Kugler J.H."/>
            <person name="Hansen S.H."/>
            <person name="Syldatk C."/>
            <person name="Hausmann R."/>
            <person name="Lomprez F."/>
            <person name="Vandenbogaert M."/>
            <person name="Manuguerra J.C."/>
            <person name="Grimont P.A."/>
        </authorList>
    </citation>
    <scope>NUCLEOTIDE SEQUENCE [LARGE SCALE GENOMIC DNA]</scope>
    <source>
        <strain evidence="6 7">DSM 100043</strain>
    </source>
</reference>
<feature type="domain" description="HTH tetR-type" evidence="5">
    <location>
        <begin position="6"/>
        <end position="66"/>
    </location>
</feature>
<dbReference type="Gene3D" id="1.10.357.10">
    <property type="entry name" value="Tetracycline Repressor, domain 2"/>
    <property type="match status" value="1"/>
</dbReference>
<dbReference type="PANTHER" id="PTHR30055:SF119">
    <property type="entry name" value="NALC"/>
    <property type="match status" value="1"/>
</dbReference>
<dbReference type="InterPro" id="IPR001647">
    <property type="entry name" value="HTH_TetR"/>
</dbReference>
<proteinExistence type="predicted"/>
<organism evidence="6 7">
    <name type="scientific">Rouxiella badensis</name>
    <dbReference type="NCBI Taxonomy" id="1646377"/>
    <lineage>
        <taxon>Bacteria</taxon>
        <taxon>Pseudomonadati</taxon>
        <taxon>Pseudomonadota</taxon>
        <taxon>Gammaproteobacteria</taxon>
        <taxon>Enterobacterales</taxon>
        <taxon>Yersiniaceae</taxon>
        <taxon>Rouxiella</taxon>
    </lineage>
</organism>
<keyword evidence="3" id="KW-0804">Transcription</keyword>
<sequence>MRTLTNERRQAIIDTATELFQEVGYKGASMNEVAKRVGGSKATLYNYFASKEELFEMVVRTHSTQFLNAAASEISAFTGVSIPFEEKLTRFGERMLEVLAGDNKALKIYRCVLSEAGNSNIGELFRAAGLQESMARLAELMSVAMQDGDLAPGDAMLRAVQFTSLIKAEVEVLMFMQEPPTYTMAQISAMVQKGVQIFLYGAVAQKTTTN</sequence>
<dbReference type="InterPro" id="IPR039536">
    <property type="entry name" value="TetR_C_Proteobacteria"/>
</dbReference>
<dbReference type="GO" id="GO:0000976">
    <property type="term" value="F:transcription cis-regulatory region binding"/>
    <property type="evidence" value="ECO:0007669"/>
    <property type="project" value="TreeGrafter"/>
</dbReference>
<evidence type="ECO:0000256" key="4">
    <source>
        <dbReference type="PROSITE-ProRule" id="PRU00335"/>
    </source>
</evidence>
<dbReference type="FunFam" id="1.10.10.60:FF:000141">
    <property type="entry name" value="TetR family transcriptional regulator"/>
    <property type="match status" value="1"/>
</dbReference>
<evidence type="ECO:0000256" key="1">
    <source>
        <dbReference type="ARBA" id="ARBA00023015"/>
    </source>
</evidence>
<name>A0A1X0WHQ6_9GAMM</name>
<dbReference type="Pfam" id="PF14246">
    <property type="entry name" value="TetR_C_7"/>
    <property type="match status" value="1"/>
</dbReference>
<evidence type="ECO:0000313" key="7">
    <source>
        <dbReference type="Proteomes" id="UP000192536"/>
    </source>
</evidence>
<keyword evidence="2 4" id="KW-0238">DNA-binding</keyword>
<gene>
    <name evidence="6" type="ORF">BS640_07070</name>
</gene>
<comment type="caution">
    <text evidence="6">The sequence shown here is derived from an EMBL/GenBank/DDBJ whole genome shotgun (WGS) entry which is preliminary data.</text>
</comment>
<dbReference type="InterPro" id="IPR050109">
    <property type="entry name" value="HTH-type_TetR-like_transc_reg"/>
</dbReference>
<dbReference type="InterPro" id="IPR009057">
    <property type="entry name" value="Homeodomain-like_sf"/>
</dbReference>
<dbReference type="PANTHER" id="PTHR30055">
    <property type="entry name" value="HTH-TYPE TRANSCRIPTIONAL REGULATOR RUTR"/>
    <property type="match status" value="1"/>
</dbReference>
<dbReference type="EMBL" id="MRWE01000008">
    <property type="protein sequence ID" value="ORJ26326.1"/>
    <property type="molecule type" value="Genomic_DNA"/>
</dbReference>
<evidence type="ECO:0000259" key="5">
    <source>
        <dbReference type="PROSITE" id="PS50977"/>
    </source>
</evidence>